<accession>A0A409WMA4</accession>
<evidence type="ECO:0000313" key="3">
    <source>
        <dbReference type="Proteomes" id="UP000284706"/>
    </source>
</evidence>
<protein>
    <submittedName>
        <fullName evidence="2">Uncharacterized protein</fullName>
    </submittedName>
</protein>
<proteinExistence type="predicted"/>
<dbReference type="EMBL" id="NHYE01004994">
    <property type="protein sequence ID" value="PPQ79648.1"/>
    <property type="molecule type" value="Genomic_DNA"/>
</dbReference>
<dbReference type="InParanoid" id="A0A409WMA4"/>
<comment type="caution">
    <text evidence="2">The sequence shown here is derived from an EMBL/GenBank/DDBJ whole genome shotgun (WGS) entry which is preliminary data.</text>
</comment>
<keyword evidence="3" id="KW-1185">Reference proteome</keyword>
<gene>
    <name evidence="2" type="ORF">CVT26_015687</name>
</gene>
<evidence type="ECO:0000313" key="2">
    <source>
        <dbReference type="EMBL" id="PPQ79648.1"/>
    </source>
</evidence>
<evidence type="ECO:0000256" key="1">
    <source>
        <dbReference type="SAM" id="MobiDB-lite"/>
    </source>
</evidence>
<dbReference type="AlphaFoldDB" id="A0A409WMA4"/>
<reference evidence="2 3" key="1">
    <citation type="journal article" date="2018" name="Evol. Lett.">
        <title>Horizontal gene cluster transfer increased hallucinogenic mushroom diversity.</title>
        <authorList>
            <person name="Reynolds H.T."/>
            <person name="Vijayakumar V."/>
            <person name="Gluck-Thaler E."/>
            <person name="Korotkin H.B."/>
            <person name="Matheny P.B."/>
            <person name="Slot J.C."/>
        </authorList>
    </citation>
    <scope>NUCLEOTIDE SEQUENCE [LARGE SCALE GENOMIC DNA]</scope>
    <source>
        <strain evidence="2 3">SRW20</strain>
    </source>
</reference>
<feature type="region of interest" description="Disordered" evidence="1">
    <location>
        <begin position="63"/>
        <end position="85"/>
    </location>
</feature>
<dbReference type="Proteomes" id="UP000284706">
    <property type="component" value="Unassembled WGS sequence"/>
</dbReference>
<sequence length="140" mass="16017">MQDVRDFSEPAVHYYYNTPYPCFPRVTNVPDDGAVSEARTVADGPVSITPVISSTIGQTLASSASCDEEKTKGPRTSKRPAPYSCVKESGDYIRRRKRDHALESKVFTLLEIPWQRVWRVILKNASDEYKKLEWDRSYKL</sequence>
<name>A0A409WMA4_9AGAR</name>
<organism evidence="2 3">
    <name type="scientific">Gymnopilus dilepis</name>
    <dbReference type="NCBI Taxonomy" id="231916"/>
    <lineage>
        <taxon>Eukaryota</taxon>
        <taxon>Fungi</taxon>
        <taxon>Dikarya</taxon>
        <taxon>Basidiomycota</taxon>
        <taxon>Agaricomycotina</taxon>
        <taxon>Agaricomycetes</taxon>
        <taxon>Agaricomycetidae</taxon>
        <taxon>Agaricales</taxon>
        <taxon>Agaricineae</taxon>
        <taxon>Hymenogastraceae</taxon>
        <taxon>Gymnopilus</taxon>
    </lineage>
</organism>